<evidence type="ECO:0000313" key="1">
    <source>
        <dbReference type="EMBL" id="AHE56058.1"/>
    </source>
</evidence>
<accession>W0AIG1</accession>
<proteinExistence type="predicted"/>
<keyword evidence="2" id="KW-1185">Reference proteome</keyword>
<dbReference type="PATRIC" id="fig|1123269.5.peg.4336"/>
<sequence>MEAAVPHETWAKISPTGHEGGLLCVTCMAKRAAKLGLTGIPAKVWSGPFVFEMGDPRPDRSAEEKAVDLVREWLASSDHPVSDWERSFAAAIITFATTIGSIAAQPCVHCNDTGWVDDENWWPDYPGSSQERVPGNGKIRCGMLCTADTKGESPHGDTD</sequence>
<dbReference type="AlphaFoldDB" id="W0AIG1"/>
<name>W0AIG1_9SPHN</name>
<organism evidence="1 2">
    <name type="scientific">Sphingomonas sanxanigenens DSM 19645 = NX02</name>
    <dbReference type="NCBI Taxonomy" id="1123269"/>
    <lineage>
        <taxon>Bacteria</taxon>
        <taxon>Pseudomonadati</taxon>
        <taxon>Pseudomonadota</taxon>
        <taxon>Alphaproteobacteria</taxon>
        <taxon>Sphingomonadales</taxon>
        <taxon>Sphingomonadaceae</taxon>
        <taxon>Sphingomonas</taxon>
    </lineage>
</organism>
<gene>
    <name evidence="1" type="ORF">NX02_22165</name>
</gene>
<reference evidence="1 2" key="1">
    <citation type="submission" date="2013-07" db="EMBL/GenBank/DDBJ databases">
        <title>Completed genome of Sphingomonas sanxanigenens NX02.</title>
        <authorList>
            <person name="Ma T."/>
            <person name="Huang H."/>
            <person name="Wu M."/>
            <person name="Li X."/>
            <person name="Li G."/>
        </authorList>
    </citation>
    <scope>NUCLEOTIDE SEQUENCE [LARGE SCALE GENOMIC DNA]</scope>
    <source>
        <strain evidence="1 2">NX02</strain>
    </source>
</reference>
<evidence type="ECO:0000313" key="2">
    <source>
        <dbReference type="Proteomes" id="UP000018851"/>
    </source>
</evidence>
<dbReference type="EMBL" id="CP006644">
    <property type="protein sequence ID" value="AHE56058.1"/>
    <property type="molecule type" value="Genomic_DNA"/>
</dbReference>
<dbReference type="KEGG" id="ssan:NX02_22165"/>
<dbReference type="HOGENOM" id="CLU_1659618_0_0_5"/>
<protein>
    <submittedName>
        <fullName evidence="1">Uncharacterized protein</fullName>
    </submittedName>
</protein>
<dbReference type="Proteomes" id="UP000018851">
    <property type="component" value="Chromosome"/>
</dbReference>